<evidence type="ECO:0000313" key="5">
    <source>
        <dbReference type="Proteomes" id="UP001521931"/>
    </source>
</evidence>
<dbReference type="InterPro" id="IPR024561">
    <property type="entry name" value="Pullul_strch_C"/>
</dbReference>
<dbReference type="EMBL" id="JAKRCV010000022">
    <property type="protein sequence ID" value="MCG7321948.1"/>
    <property type="molecule type" value="Genomic_DNA"/>
</dbReference>
<dbReference type="Pfam" id="PF11852">
    <property type="entry name" value="Pullul_strch_C"/>
    <property type="match status" value="1"/>
</dbReference>
<dbReference type="CDD" id="cd11339">
    <property type="entry name" value="AmyAc_bac_CMD_like_2"/>
    <property type="match status" value="1"/>
</dbReference>
<proteinExistence type="inferred from homology"/>
<dbReference type="RefSeq" id="WP_239263906.1">
    <property type="nucleotide sequence ID" value="NZ_JAKRCV010000022.1"/>
</dbReference>
<dbReference type="CDD" id="cd12962">
    <property type="entry name" value="X25_BaPul_like"/>
    <property type="match status" value="3"/>
</dbReference>
<dbReference type="InterPro" id="IPR017853">
    <property type="entry name" value="GH"/>
</dbReference>
<evidence type="ECO:0000256" key="1">
    <source>
        <dbReference type="ARBA" id="ARBA00008061"/>
    </source>
</evidence>
<sequence>MPLTIRRSARPALATLAALALAAIGLPQAPIAAAAAAAQTRTVTLVGSLQSELGCSDDWQPACEQTRLVAEPGTSTYQRTFDVPAGSYEVKTAINGTWEESYALDGTKGGDNAPLVLKGPARLQVTYDDTTHRTGIAPLGLAGGATTADKALAQDSLRPPTTRERFYFVMADRFANGDRGNDQGGLTGGRLETGLDPSDKGFYHGGDLAGLQQRLDYVKGLGTTAIWLTPSFKNRPVQGTGADASAGYHGYWVTDFTQIDPHLGTNAEMKALVAAAHAKGMKVYFDIITNHTADVLDYAQKQYSYVPKSAVPYRTAAGQAFDDRDYVNKQFPPLSAQSSFPYTPTYRTEADKTVRVPSWLNDPTMYHNRGDSTWAGESTTYGDFVGLDDLFTERPEVVDGMGDVYAAWVDLGIDGFRIDTVKHVNLEFWQRFSPRVLDHARSIGRKDFFMFGEVYDGDPKVTSTYTTAGKLPATLDFGFQGAAVAAAQGKATTGLRDLFAGDDYYTDADSNAYQLPTFLGNHDMGRVGMMLAKAGYTGGELLQRTRLANEIMYLTRGQPVTYYGDEQGFAGAGGDKDSRQDMFATKVQQYAEEPVIGGAPGSRDRYDRSAPLYRTISELSALRQANPALADGAQIHRYASDAAGIYAFSRIDRATGREYVVAVNNSTKAASASFSTYVRQRPFLPVHGTRSTLKSDKDGRVTATVPPLSVSVWSSTGSMTHRPAAPAVYLTSPGAGATVGGRAEISAAIPENTFAQVTFAYRPVGTSSWTTLGTDDNAPYRVFHDVSGLAKGTLLEYRAVAKDGTGNVSASSSYGIVGEPGTAPTPGGGVGPVTQPQAVSVPGTHNTEMGCSEDWAPACDQAQLALDAKDQVWKRTFTTIPAGQHSYKAAINRAWDENYGAGGVRGGTNIDYTAPGGNVTFYYDHATHHATSDAQGPIITAPGSYQAKLGCGGDWAPDCMRPWLQDPDGDGTYTWSSDQIPAGTYEFKVAHGLSWTESYGAGGAAGGSNMPLTVPSDGTVVTISYTIGTHMTTVKTSRAGSAPDLGTQRAVWVAPDLMAWPAAAVPQGTDPALLRWRLHWSPSARLAMDAETITSPDGGQASLTRDPAGLPAAVLAAHPELEGYHALRLDRAASRQAPEILRGQVAVGMYDHLGRLQDATGVQIAPVIDALYAPRATARSYGVSFRGATPSFAVWAPTAQQVTLLSWPRGAAAEAPVSAATRTRMDRGQDGAWTATRPGLKDARYAYEVVVYAPTTRTIETNVVTDPYSVALTPGSARSVAVDLADPALAPRLWRDTRAPALKQSVDSTIYELHVRDFSIGDASVPAAHRGSYLAFADEGDGTKHLRSLAKAGLNTVHLLPTFDIASIPEGRADQQAPGCDLASMGPASEGQQACITKVADKDGYNWGYDPLHWMAPEGSYASSDASADGGARVAEFRTMVGGLHRSGLRVVLDQVFNHTPASGQDPKSVLDRIVPGYYHRLDAKGAVYTSTCCQNIATEHAMAEKAMVDAVVLWARHYKVDGFRFDLMGHHSRESMVKVRSALDALTPARDGVDGRSVYVYGEGWNFGEVADDALFRQATQGQLGGTGIGAFNDRLRDAVRGGGPFDDDPRAQGFGSGVATDPNGTPVAGGAADLANDTDLLQLGLAGQLRSFSFRSTRGTTVTGEQVDYNGAKAGYADQPAESISYVDAHDNETLWDALTMKLPRSTSMADRVRMNTLSLSTTALGQSPSFWHAGADLLRSKSFDRDSYNSGDWFNTLSWTGADNGFGHGLPPAGPNKAKWEFMRPLLADASLKPSAADVRTATTQAQDLLRLRFSTPLFRLGTADQIKAKLSYPVSGTTDARPGVVVMRIDDTRGTAVDPALDGVVVVFNATPEAVSQPLPGLKRAAMTLSPVQQQGADAVVRQSRWDAATGVATVPARTVAVFVQPAR</sequence>
<dbReference type="InterPro" id="IPR054409">
    <property type="entry name" value="X25_BaPul-like"/>
</dbReference>
<dbReference type="CDD" id="cd11341">
    <property type="entry name" value="AmyAc_Pullulanase_LD-like"/>
    <property type="match status" value="1"/>
</dbReference>
<organism evidence="4 5">
    <name type="scientific">Arsenicicoccus bolidensis</name>
    <dbReference type="NCBI Taxonomy" id="229480"/>
    <lineage>
        <taxon>Bacteria</taxon>
        <taxon>Bacillati</taxon>
        <taxon>Actinomycetota</taxon>
        <taxon>Actinomycetes</taxon>
        <taxon>Micrococcales</taxon>
        <taxon>Intrasporangiaceae</taxon>
        <taxon>Arsenicicoccus</taxon>
    </lineage>
</organism>
<name>A0ABS9Q244_9MICO</name>
<gene>
    <name evidence="4" type="primary">pulA</name>
    <name evidence="4" type="ORF">MHL29_08625</name>
</gene>
<dbReference type="Pfam" id="PF02922">
    <property type="entry name" value="CBM_48"/>
    <property type="match status" value="1"/>
</dbReference>
<comment type="caution">
    <text evidence="4">The sequence shown here is derived from an EMBL/GenBank/DDBJ whole genome shotgun (WGS) entry which is preliminary data.</text>
</comment>
<evidence type="ECO:0000313" key="4">
    <source>
        <dbReference type="EMBL" id="MCG7321948.1"/>
    </source>
</evidence>
<dbReference type="InterPro" id="IPR013783">
    <property type="entry name" value="Ig-like_fold"/>
</dbReference>
<dbReference type="CDD" id="cd02860">
    <property type="entry name" value="E_set_Pullulanase"/>
    <property type="match status" value="1"/>
</dbReference>
<accession>A0ABS9Q244</accession>
<keyword evidence="5" id="KW-1185">Reference proteome</keyword>
<feature type="chain" id="PRO_5046152257" evidence="2">
    <location>
        <begin position="23"/>
        <end position="1932"/>
    </location>
</feature>
<evidence type="ECO:0000259" key="3">
    <source>
        <dbReference type="SMART" id="SM00642"/>
    </source>
</evidence>
<dbReference type="PANTHER" id="PTHR43002">
    <property type="entry name" value="GLYCOGEN DEBRANCHING ENZYME"/>
    <property type="match status" value="1"/>
</dbReference>
<dbReference type="Gene3D" id="3.20.20.80">
    <property type="entry name" value="Glycosidases"/>
    <property type="match status" value="2"/>
</dbReference>
<keyword evidence="2" id="KW-0732">Signal</keyword>
<dbReference type="InterPro" id="IPR004193">
    <property type="entry name" value="Glyco_hydro_13_N"/>
</dbReference>
<dbReference type="Pfam" id="PF00128">
    <property type="entry name" value="Alpha-amylase"/>
    <property type="match status" value="1"/>
</dbReference>
<dbReference type="InterPro" id="IPR006047">
    <property type="entry name" value="GH13_cat_dom"/>
</dbReference>
<dbReference type="InterPro" id="IPR013780">
    <property type="entry name" value="Glyco_hydro_b"/>
</dbReference>
<dbReference type="SUPFAM" id="SSF51445">
    <property type="entry name" value="(Trans)glycosidases"/>
    <property type="match status" value="2"/>
</dbReference>
<dbReference type="Pfam" id="PF17967">
    <property type="entry name" value="Pullulanase_N2"/>
    <property type="match status" value="1"/>
</dbReference>
<dbReference type="SMART" id="SM00642">
    <property type="entry name" value="Aamy"/>
    <property type="match status" value="1"/>
</dbReference>
<dbReference type="Gene3D" id="2.60.40.1180">
    <property type="entry name" value="Golgi alpha-mannosidase II"/>
    <property type="match status" value="2"/>
</dbReference>
<comment type="similarity">
    <text evidence="1">Belongs to the glycosyl hydrolase 13 family.</text>
</comment>
<reference evidence="4 5" key="1">
    <citation type="submission" date="2022-02" db="EMBL/GenBank/DDBJ databases">
        <title>Uncovering new skin microbiome diversity through culturing and metagenomics.</title>
        <authorList>
            <person name="Conlan S."/>
            <person name="Deming C."/>
            <person name="Nisc Comparative Sequencing Program N."/>
            <person name="Segre J.A."/>
        </authorList>
    </citation>
    <scope>NUCLEOTIDE SEQUENCE [LARGE SCALE GENOMIC DNA]</scope>
    <source>
        <strain evidence="4 5">ACRQZ</strain>
    </source>
</reference>
<protein>
    <submittedName>
        <fullName evidence="4">Pullulanase-type alpha-1,6-glucosidase</fullName>
    </submittedName>
</protein>
<dbReference type="Gene3D" id="2.60.40.10">
    <property type="entry name" value="Immunoglobulins"/>
    <property type="match status" value="5"/>
</dbReference>
<feature type="domain" description="Glycosyl hydrolase family 13 catalytic" evidence="3">
    <location>
        <begin position="168"/>
        <end position="623"/>
    </location>
</feature>
<dbReference type="Gene3D" id="2.60.40.1130">
    <property type="entry name" value="Rab geranylgeranyltransferase alpha-subunit, insert domain"/>
    <property type="match status" value="1"/>
</dbReference>
<dbReference type="NCBIfam" id="TIGR02103">
    <property type="entry name" value="pullul_strch"/>
    <property type="match status" value="1"/>
</dbReference>
<dbReference type="InterPro" id="IPR040671">
    <property type="entry name" value="Pullulanase_N2"/>
</dbReference>
<dbReference type="InterPro" id="IPR014756">
    <property type="entry name" value="Ig_E-set"/>
</dbReference>
<dbReference type="SUPFAM" id="SSF51011">
    <property type="entry name" value="Glycosyl hydrolase domain"/>
    <property type="match status" value="1"/>
</dbReference>
<dbReference type="Pfam" id="PF22058">
    <property type="entry name" value="X25_BaPul_like"/>
    <property type="match status" value="3"/>
</dbReference>
<dbReference type="SUPFAM" id="SSF81296">
    <property type="entry name" value="E set domains"/>
    <property type="match status" value="2"/>
</dbReference>
<feature type="signal peptide" evidence="2">
    <location>
        <begin position="1"/>
        <end position="22"/>
    </location>
</feature>
<dbReference type="InterPro" id="IPR011839">
    <property type="entry name" value="Pullul_strch"/>
</dbReference>
<evidence type="ECO:0000256" key="2">
    <source>
        <dbReference type="SAM" id="SignalP"/>
    </source>
</evidence>
<dbReference type="Proteomes" id="UP001521931">
    <property type="component" value="Unassembled WGS sequence"/>
</dbReference>